<name>A0ABS7KLP5_9BACL</name>
<proteinExistence type="predicted"/>
<dbReference type="Proteomes" id="UP000706031">
    <property type="component" value="Unassembled WGS sequence"/>
</dbReference>
<evidence type="ECO:0000313" key="1">
    <source>
        <dbReference type="EMBL" id="MBY0205105.1"/>
    </source>
</evidence>
<evidence type="ECO:0000313" key="2">
    <source>
        <dbReference type="Proteomes" id="UP000706031"/>
    </source>
</evidence>
<protein>
    <submittedName>
        <fullName evidence="1">Uncharacterized protein</fullName>
    </submittedName>
</protein>
<dbReference type="EMBL" id="JACLIC010000028">
    <property type="protein sequence ID" value="MBY0205105.1"/>
    <property type="molecule type" value="Genomic_DNA"/>
</dbReference>
<gene>
    <name evidence="1" type="ORF">H7T88_17940</name>
</gene>
<keyword evidence="2" id="KW-1185">Reference proteome</keyword>
<reference evidence="1 2" key="1">
    <citation type="submission" date="2020-08" db="EMBL/GenBank/DDBJ databases">
        <title>Fungal Genomes of the International Space Station.</title>
        <authorList>
            <person name="Seuylemezian A."/>
            <person name="Singh N.K."/>
            <person name="Wood J."/>
            <person name="Venkateswaran K."/>
        </authorList>
    </citation>
    <scope>NUCLEOTIDE SEQUENCE [LARGE SCALE GENOMIC DNA]</scope>
    <source>
        <strain evidence="1 2">S/N-304-OC-R4</strain>
    </source>
</reference>
<comment type="caution">
    <text evidence="1">The sequence shown here is derived from an EMBL/GenBank/DDBJ whole genome shotgun (WGS) entry which is preliminary data.</text>
</comment>
<dbReference type="RefSeq" id="WP_221789640.1">
    <property type="nucleotide sequence ID" value="NZ_JACLIC010000028.1"/>
</dbReference>
<organism evidence="1 2">
    <name type="scientific">Paenibacillus cucumis</name>
    <name type="common">ex Kampfer et al. 2016</name>
    <dbReference type="NCBI Taxonomy" id="1776858"/>
    <lineage>
        <taxon>Bacteria</taxon>
        <taxon>Bacillati</taxon>
        <taxon>Bacillota</taxon>
        <taxon>Bacilli</taxon>
        <taxon>Bacillales</taxon>
        <taxon>Paenibacillaceae</taxon>
        <taxon>Paenibacillus</taxon>
    </lineage>
</organism>
<sequence>MIAISLTACNFGVEEGPNREVKRADNYTFNTERRDITQRVTKDQESFKGALPGEYHLAATVDVNPDRESGVDGITYEVMIDEVRMPMMNVIQTFTLDPDMFQVIDAAELFHSNVGNTYETTLRPDKEPLGLGLSRSYVLRPKSEISAEYLQNYTDVYVKISYGPEDQREEDYIHLQAKPSSRMIEYMKFWE</sequence>
<accession>A0ABS7KLP5</accession>